<keyword evidence="1" id="KW-0812">Transmembrane</keyword>
<proteinExistence type="predicted"/>
<dbReference type="EMBL" id="JNAX01000005">
    <property type="protein sequence ID" value="KGG21810.1"/>
    <property type="molecule type" value="Genomic_DNA"/>
</dbReference>
<dbReference type="Proteomes" id="UP000030392">
    <property type="component" value="Unassembled WGS sequence"/>
</dbReference>
<protein>
    <submittedName>
        <fullName evidence="2">Uncharacterized protein</fullName>
    </submittedName>
</protein>
<accession>A0A0A2CA91</accession>
<organism evidence="2 3">
    <name type="scientific">Prochlorococcus marinus str. PAC1</name>
    <dbReference type="NCBI Taxonomy" id="59924"/>
    <lineage>
        <taxon>Bacteria</taxon>
        <taxon>Bacillati</taxon>
        <taxon>Cyanobacteriota</taxon>
        <taxon>Cyanophyceae</taxon>
        <taxon>Synechococcales</taxon>
        <taxon>Prochlorococcaceae</taxon>
        <taxon>Prochlorococcus</taxon>
    </lineage>
</organism>
<dbReference type="RefSeq" id="WP_036904865.1">
    <property type="nucleotide sequence ID" value="NZ_CP138967.1"/>
</dbReference>
<evidence type="ECO:0000256" key="1">
    <source>
        <dbReference type="SAM" id="Phobius"/>
    </source>
</evidence>
<evidence type="ECO:0000313" key="2">
    <source>
        <dbReference type="EMBL" id="KGG21810.1"/>
    </source>
</evidence>
<keyword evidence="1" id="KW-0472">Membrane</keyword>
<dbReference type="AlphaFoldDB" id="A0A0A2CA91"/>
<feature type="transmembrane region" description="Helical" evidence="1">
    <location>
        <begin position="147"/>
        <end position="165"/>
    </location>
</feature>
<evidence type="ECO:0000313" key="3">
    <source>
        <dbReference type="Proteomes" id="UP000030392"/>
    </source>
</evidence>
<comment type="caution">
    <text evidence="2">The sequence shown here is derived from an EMBL/GenBank/DDBJ whole genome shotgun (WGS) entry which is preliminary data.</text>
</comment>
<keyword evidence="1" id="KW-1133">Transmembrane helix</keyword>
<feature type="transmembrane region" description="Helical" evidence="1">
    <location>
        <begin position="124"/>
        <end position="141"/>
    </location>
</feature>
<gene>
    <name evidence="2" type="ORF">EV03_0551</name>
</gene>
<name>A0A0A2CA91_PROMR</name>
<reference evidence="3" key="1">
    <citation type="journal article" date="2014" name="Sci. Data">
        <title>Genomes of diverse isolates of the marine cyanobacterium Prochlorococcus.</title>
        <authorList>
            <person name="Biller S."/>
            <person name="Berube P."/>
            <person name="Thompson J."/>
            <person name="Kelly L."/>
            <person name="Roggensack S."/>
            <person name="Awad L."/>
            <person name="Roache-Johnson K."/>
            <person name="Ding H."/>
            <person name="Giovannoni S.J."/>
            <person name="Moore L.R."/>
            <person name="Chisholm S.W."/>
        </authorList>
    </citation>
    <scope>NUCLEOTIDE SEQUENCE [LARGE SCALE GENOMIC DNA]</scope>
    <source>
        <strain evidence="3">PAC1</strain>
    </source>
</reference>
<sequence>MLRANFFKFFKYKKNSNHEIVQYNSNKNFSVQDQIKTNIIEIDQKILEISKSLIQAQFVKLRSTFSKSNNFLEQIGKNAYKTEVEDSINWHQKQLKELYFRRRELEINLEKLKGIFWLNRIKRLLRIILIGFFIFLTLFIFLSGFMIIIYLMPLIILILLGYFLSTKRY</sequence>